<keyword evidence="2 6" id="KW-0812">Transmembrane</keyword>
<evidence type="ECO:0000313" key="8">
    <source>
        <dbReference type="Proteomes" id="UP001591681"/>
    </source>
</evidence>
<evidence type="ECO:0000256" key="6">
    <source>
        <dbReference type="SAM" id="Phobius"/>
    </source>
</evidence>
<feature type="transmembrane region" description="Helical" evidence="6">
    <location>
        <begin position="15"/>
        <end position="35"/>
    </location>
</feature>
<dbReference type="GO" id="GO:0016020">
    <property type="term" value="C:membrane"/>
    <property type="evidence" value="ECO:0007669"/>
    <property type="project" value="UniProtKB-SubCell"/>
</dbReference>
<dbReference type="InterPro" id="IPR028110">
    <property type="entry name" value="TMEM254"/>
</dbReference>
<gene>
    <name evidence="7" type="ORF">ACEWY4_021328</name>
</gene>
<keyword evidence="4 6" id="KW-0472">Membrane</keyword>
<evidence type="ECO:0000256" key="2">
    <source>
        <dbReference type="ARBA" id="ARBA00022692"/>
    </source>
</evidence>
<dbReference type="PANTHER" id="PTHR34104:SF3">
    <property type="entry name" value="TRANSMEMBRANE PROTEIN 254"/>
    <property type="match status" value="1"/>
</dbReference>
<name>A0ABD1J8P5_9TELE</name>
<reference evidence="7 8" key="1">
    <citation type="submission" date="2024-09" db="EMBL/GenBank/DDBJ databases">
        <title>A chromosome-level genome assembly of Gray's grenadier anchovy, Coilia grayii.</title>
        <authorList>
            <person name="Fu Z."/>
        </authorList>
    </citation>
    <scope>NUCLEOTIDE SEQUENCE [LARGE SCALE GENOMIC DNA]</scope>
    <source>
        <strain evidence="7">G4</strain>
        <tissue evidence="7">Muscle</tissue>
    </source>
</reference>
<keyword evidence="3 6" id="KW-1133">Transmembrane helix</keyword>
<dbReference type="EMBL" id="JBHFQA010000018">
    <property type="protein sequence ID" value="KAL2083555.1"/>
    <property type="molecule type" value="Genomic_DNA"/>
</dbReference>
<dbReference type="Pfam" id="PF14934">
    <property type="entry name" value="TMEM254"/>
    <property type="match status" value="1"/>
</dbReference>
<protein>
    <recommendedName>
        <fullName evidence="5">Transmembrane protein 254</fullName>
    </recommendedName>
</protein>
<organism evidence="7 8">
    <name type="scientific">Coilia grayii</name>
    <name type="common">Gray's grenadier anchovy</name>
    <dbReference type="NCBI Taxonomy" id="363190"/>
    <lineage>
        <taxon>Eukaryota</taxon>
        <taxon>Metazoa</taxon>
        <taxon>Chordata</taxon>
        <taxon>Craniata</taxon>
        <taxon>Vertebrata</taxon>
        <taxon>Euteleostomi</taxon>
        <taxon>Actinopterygii</taxon>
        <taxon>Neopterygii</taxon>
        <taxon>Teleostei</taxon>
        <taxon>Clupei</taxon>
        <taxon>Clupeiformes</taxon>
        <taxon>Clupeoidei</taxon>
        <taxon>Engraulidae</taxon>
        <taxon>Coilinae</taxon>
        <taxon>Coilia</taxon>
    </lineage>
</organism>
<sequence length="124" mass="14213">MASSDGRSYFKRSSWFWIITVTISMGYYTCVVFWSEAVPCDRLGPLGSLTKYLVDNHSSLLYNGWWLAWVIHLIEALVAMKICSDKGVQSSKARCLWFVQTVLFGFTSLGLLLQYKPDRISKQK</sequence>
<feature type="transmembrane region" description="Helical" evidence="6">
    <location>
        <begin position="95"/>
        <end position="115"/>
    </location>
</feature>
<keyword evidence="8" id="KW-1185">Reference proteome</keyword>
<feature type="transmembrane region" description="Helical" evidence="6">
    <location>
        <begin position="64"/>
        <end position="83"/>
    </location>
</feature>
<accession>A0ABD1J8P5</accession>
<evidence type="ECO:0000313" key="7">
    <source>
        <dbReference type="EMBL" id="KAL2083555.1"/>
    </source>
</evidence>
<comment type="caution">
    <text evidence="7">The sequence shown here is derived from an EMBL/GenBank/DDBJ whole genome shotgun (WGS) entry which is preliminary data.</text>
</comment>
<evidence type="ECO:0000256" key="5">
    <source>
        <dbReference type="ARBA" id="ARBA00034834"/>
    </source>
</evidence>
<dbReference type="Proteomes" id="UP001591681">
    <property type="component" value="Unassembled WGS sequence"/>
</dbReference>
<comment type="subcellular location">
    <subcellularLocation>
        <location evidence="1">Membrane</location>
        <topology evidence="1">Multi-pass membrane protein</topology>
    </subcellularLocation>
</comment>
<proteinExistence type="predicted"/>
<dbReference type="AlphaFoldDB" id="A0ABD1J8P5"/>
<evidence type="ECO:0000256" key="3">
    <source>
        <dbReference type="ARBA" id="ARBA00022989"/>
    </source>
</evidence>
<evidence type="ECO:0000256" key="4">
    <source>
        <dbReference type="ARBA" id="ARBA00023136"/>
    </source>
</evidence>
<evidence type="ECO:0000256" key="1">
    <source>
        <dbReference type="ARBA" id="ARBA00004141"/>
    </source>
</evidence>
<dbReference type="PANTHER" id="PTHR34104">
    <property type="entry name" value="TRANSMEMBRANE PROTEIN 254"/>
    <property type="match status" value="1"/>
</dbReference>